<accession>A0ABV1KPC3</accession>
<dbReference type="PIRSF" id="PIRSF004846">
    <property type="entry name" value="ModA"/>
    <property type="match status" value="1"/>
</dbReference>
<evidence type="ECO:0000313" key="6">
    <source>
        <dbReference type="Proteomes" id="UP001493487"/>
    </source>
</evidence>
<dbReference type="PANTHER" id="PTHR30632">
    <property type="entry name" value="MOLYBDATE-BINDING PERIPLASMIC PROTEIN"/>
    <property type="match status" value="1"/>
</dbReference>
<protein>
    <submittedName>
        <fullName evidence="5">Molybdate ABC transporter substrate-binding protein</fullName>
    </submittedName>
</protein>
<evidence type="ECO:0000256" key="1">
    <source>
        <dbReference type="ARBA" id="ARBA00009175"/>
    </source>
</evidence>
<dbReference type="Gene3D" id="3.40.190.10">
    <property type="entry name" value="Periplasmic binding protein-like II"/>
    <property type="match status" value="2"/>
</dbReference>
<dbReference type="InterPro" id="IPR041879">
    <property type="entry name" value="YvgL-like_PBP2"/>
</dbReference>
<proteinExistence type="inferred from homology"/>
<comment type="caution">
    <text evidence="5">The sequence shown here is derived from an EMBL/GenBank/DDBJ whole genome shotgun (WGS) entry which is preliminary data.</text>
</comment>
<feature type="chain" id="PRO_5046042773" evidence="4">
    <location>
        <begin position="22"/>
        <end position="261"/>
    </location>
</feature>
<dbReference type="RefSeq" id="WP_232182181.1">
    <property type="nucleotide sequence ID" value="NZ_JAIOAP010000001.1"/>
</dbReference>
<dbReference type="CDD" id="cd13537">
    <property type="entry name" value="PBP2_YvgL_like"/>
    <property type="match status" value="1"/>
</dbReference>
<dbReference type="EMBL" id="JASKHM010000001">
    <property type="protein sequence ID" value="MEQ4481312.1"/>
    <property type="molecule type" value="Genomic_DNA"/>
</dbReference>
<sequence length="261" mass="28601">MYRKRIGVVVVFLAVILSGCAAKNTESSVPTELIVSAAVSLTDSMNEIQSLYEKEHGDIKLVFNFGSSGALQQQIEQGAPSDLFLSAGKKQMKALVDKQLVEESRQTGLLLNELVIVVSTDMQGAVSSVADLAKPQFGKLAIGEPDTVPAGSYAKESLEFYKLWDQLQSKLVYAKDVRQVLTYVETGNADVGFVYKTDAMTSKKVKVASIIDPSSHKSIEYPMGIVKATKHLQEAQDFYDFLRGAEAREIFAKYGFTVPKQ</sequence>
<dbReference type="InterPro" id="IPR005950">
    <property type="entry name" value="ModA"/>
</dbReference>
<dbReference type="SUPFAM" id="SSF53850">
    <property type="entry name" value="Periplasmic binding protein-like II"/>
    <property type="match status" value="1"/>
</dbReference>
<dbReference type="NCBIfam" id="TIGR01256">
    <property type="entry name" value="modA"/>
    <property type="match status" value="1"/>
</dbReference>
<name>A0ABV1KPC3_9BACL</name>
<dbReference type="PROSITE" id="PS51257">
    <property type="entry name" value="PROKAR_LIPOPROTEIN"/>
    <property type="match status" value="1"/>
</dbReference>
<gene>
    <name evidence="5" type="primary">modA</name>
    <name evidence="5" type="ORF">QJS35_02760</name>
</gene>
<evidence type="ECO:0000256" key="3">
    <source>
        <dbReference type="ARBA" id="ARBA00022729"/>
    </source>
</evidence>
<dbReference type="Proteomes" id="UP001493487">
    <property type="component" value="Unassembled WGS sequence"/>
</dbReference>
<feature type="signal peptide" evidence="4">
    <location>
        <begin position="1"/>
        <end position="21"/>
    </location>
</feature>
<evidence type="ECO:0000313" key="5">
    <source>
        <dbReference type="EMBL" id="MEQ4481312.1"/>
    </source>
</evidence>
<evidence type="ECO:0000256" key="2">
    <source>
        <dbReference type="ARBA" id="ARBA00022723"/>
    </source>
</evidence>
<evidence type="ECO:0000256" key="4">
    <source>
        <dbReference type="SAM" id="SignalP"/>
    </source>
</evidence>
<keyword evidence="2" id="KW-0479">Metal-binding</keyword>
<organism evidence="5 6">
    <name type="scientific">Cohnella silvisoli</name>
    <dbReference type="NCBI Taxonomy" id="2873699"/>
    <lineage>
        <taxon>Bacteria</taxon>
        <taxon>Bacillati</taxon>
        <taxon>Bacillota</taxon>
        <taxon>Bacilli</taxon>
        <taxon>Bacillales</taxon>
        <taxon>Paenibacillaceae</taxon>
        <taxon>Cohnella</taxon>
    </lineage>
</organism>
<keyword evidence="6" id="KW-1185">Reference proteome</keyword>
<comment type="similarity">
    <text evidence="1">Belongs to the bacterial solute-binding protein ModA family.</text>
</comment>
<dbReference type="PANTHER" id="PTHR30632:SF0">
    <property type="entry name" value="SULFATE-BINDING PROTEIN"/>
    <property type="match status" value="1"/>
</dbReference>
<dbReference type="Pfam" id="PF13531">
    <property type="entry name" value="SBP_bac_11"/>
    <property type="match status" value="1"/>
</dbReference>
<dbReference type="InterPro" id="IPR050682">
    <property type="entry name" value="ModA/WtpA"/>
</dbReference>
<reference evidence="5 6" key="1">
    <citation type="journal article" date="2023" name="Genome Announc.">
        <title>Pan-Genome Analyses of the Genus Cohnella and Proposal of the Novel Species Cohnella silvisoli sp. nov., Isolated from Forest Soil.</title>
        <authorList>
            <person name="Wang C."/>
            <person name="Mao L."/>
            <person name="Bao G."/>
            <person name="Zhu H."/>
        </authorList>
    </citation>
    <scope>NUCLEOTIDE SEQUENCE [LARGE SCALE GENOMIC DNA]</scope>
    <source>
        <strain evidence="5 6">NL03-T5-1</strain>
    </source>
</reference>
<keyword evidence="3 4" id="KW-0732">Signal</keyword>